<evidence type="ECO:0000313" key="1">
    <source>
        <dbReference type="EMBL" id="SIS61767.1"/>
    </source>
</evidence>
<sequence>METIRVDILNPKAKALLKDLANLDLIRIKKDKSENAFSEVLKKFRSKSDEAPSLEEITKEVEAVRKARYEK</sequence>
<protein>
    <submittedName>
        <fullName evidence="1">Uncharacterized protein</fullName>
    </submittedName>
</protein>
<dbReference type="EMBL" id="FTOP01000002">
    <property type="protein sequence ID" value="SIS61767.1"/>
    <property type="molecule type" value="Genomic_DNA"/>
</dbReference>
<dbReference type="STRING" id="529505.SAMN05421761_102134"/>
<evidence type="ECO:0000313" key="2">
    <source>
        <dbReference type="Proteomes" id="UP000186026"/>
    </source>
</evidence>
<reference evidence="2" key="1">
    <citation type="submission" date="2017-01" db="EMBL/GenBank/DDBJ databases">
        <authorList>
            <person name="Varghese N."/>
            <person name="Submissions S."/>
        </authorList>
    </citation>
    <scope>NUCLEOTIDE SEQUENCE [LARGE SCALE GENOMIC DNA]</scope>
    <source>
        <strain evidence="2">DSM 46698</strain>
    </source>
</reference>
<accession>A0A1N7KJN8</accession>
<gene>
    <name evidence="1" type="ORF">SAMN05421761_102134</name>
</gene>
<dbReference type="RefSeq" id="WP_009034614.1">
    <property type="nucleotide sequence ID" value="NZ_FTOP01000002.1"/>
</dbReference>
<dbReference type="Proteomes" id="UP000186026">
    <property type="component" value="Unassembled WGS sequence"/>
</dbReference>
<dbReference type="AlphaFoldDB" id="A0A1N7KJN8"/>
<keyword evidence="2" id="KW-1185">Reference proteome</keyword>
<proteinExistence type="predicted"/>
<organism evidence="1 2">
    <name type="scientific">Belliella pelovolcani</name>
    <dbReference type="NCBI Taxonomy" id="529505"/>
    <lineage>
        <taxon>Bacteria</taxon>
        <taxon>Pseudomonadati</taxon>
        <taxon>Bacteroidota</taxon>
        <taxon>Cytophagia</taxon>
        <taxon>Cytophagales</taxon>
        <taxon>Cyclobacteriaceae</taxon>
        <taxon>Belliella</taxon>
    </lineage>
</organism>
<dbReference type="OrthoDB" id="964950at2"/>
<name>A0A1N7KJN8_9BACT</name>